<dbReference type="RefSeq" id="WP_155174624.1">
    <property type="nucleotide sequence ID" value="NZ_BAAAFL010000068.1"/>
</dbReference>
<name>A0ABW9RTW2_9BACT</name>
<evidence type="ECO:0008006" key="3">
    <source>
        <dbReference type="Google" id="ProtNLM"/>
    </source>
</evidence>
<dbReference type="SUPFAM" id="SSF141072">
    <property type="entry name" value="CalX-like"/>
    <property type="match status" value="1"/>
</dbReference>
<sequence>MKTTFKKYAGLMVLAGMLACSEDDTLVDTPQNPVKVTLSEDITIDEGSGSVDVVLLLDKAATRQGKIYLSVPADMDKYLQTETLDGKVVVPVVKGQSASQFSLTIVDDNIHSGNLSHIFQIVEASEGFSIGDKSRITISITDNDNDPVDPVELQGLPKSYETFAGSWRSKKTYEYSASGLISKVYWETETPALRTGTETYYYNTNNQIVRVSSTLGYDTYFLYENGRVNRSEKIKDEVVEAYSLYDYDAAGNLGGMVTYHLQENGDYMEGLLHLYLFYDNKNIYKHQVYTKDASSEDHLLLSTRTYDSYITAHDNPFPMIEVIPGVKMQPNLPTIYRHEEGEADLAYSLSYTFNPDGYVTERAVTSSSGGEVTYYEWY</sequence>
<dbReference type="Gene3D" id="2.60.40.2030">
    <property type="match status" value="1"/>
</dbReference>
<proteinExistence type="predicted"/>
<organism evidence="1 2">
    <name type="scientific">Fulvivirga kasyanovii</name>
    <dbReference type="NCBI Taxonomy" id="396812"/>
    <lineage>
        <taxon>Bacteria</taxon>
        <taxon>Pseudomonadati</taxon>
        <taxon>Bacteroidota</taxon>
        <taxon>Cytophagia</taxon>
        <taxon>Cytophagales</taxon>
        <taxon>Fulvivirgaceae</taxon>
        <taxon>Fulvivirga</taxon>
    </lineage>
</organism>
<gene>
    <name evidence="1" type="ORF">E1163_21910</name>
</gene>
<dbReference type="EMBL" id="SMLW01000635">
    <property type="protein sequence ID" value="MTI27629.1"/>
    <property type="molecule type" value="Genomic_DNA"/>
</dbReference>
<reference evidence="1 2" key="1">
    <citation type="submission" date="2019-02" db="EMBL/GenBank/DDBJ databases">
        <authorList>
            <person name="Goldberg S.R."/>
            <person name="Haltli B.A."/>
            <person name="Correa H."/>
            <person name="Russell K.G."/>
        </authorList>
    </citation>
    <scope>NUCLEOTIDE SEQUENCE [LARGE SCALE GENOMIC DNA]</scope>
    <source>
        <strain evidence="1 2">JCM 16186</strain>
    </source>
</reference>
<evidence type="ECO:0000313" key="2">
    <source>
        <dbReference type="Proteomes" id="UP000798808"/>
    </source>
</evidence>
<comment type="caution">
    <text evidence="1">The sequence shown here is derived from an EMBL/GenBank/DDBJ whole genome shotgun (WGS) entry which is preliminary data.</text>
</comment>
<dbReference type="Proteomes" id="UP000798808">
    <property type="component" value="Unassembled WGS sequence"/>
</dbReference>
<keyword evidence="2" id="KW-1185">Reference proteome</keyword>
<protein>
    <recommendedName>
        <fullName evidence="3">DUF4595 domain-containing protein</fullName>
    </recommendedName>
</protein>
<dbReference type="PROSITE" id="PS51257">
    <property type="entry name" value="PROKAR_LIPOPROTEIN"/>
    <property type="match status" value="1"/>
</dbReference>
<evidence type="ECO:0000313" key="1">
    <source>
        <dbReference type="EMBL" id="MTI27629.1"/>
    </source>
</evidence>
<accession>A0ABW9RTW2</accession>
<dbReference type="InterPro" id="IPR038081">
    <property type="entry name" value="CalX-like_sf"/>
</dbReference>